<dbReference type="PANTHER" id="PTHR46082:SF11">
    <property type="entry name" value="AAA+ ATPASE DOMAIN-CONTAINING PROTEIN-RELATED"/>
    <property type="match status" value="1"/>
</dbReference>
<evidence type="ECO:0000313" key="2">
    <source>
        <dbReference type="Proteomes" id="UP000754883"/>
    </source>
</evidence>
<dbReference type="PANTHER" id="PTHR46082">
    <property type="entry name" value="ATP/GTP-BINDING PROTEIN-RELATED"/>
    <property type="match status" value="1"/>
</dbReference>
<dbReference type="InterPro" id="IPR035994">
    <property type="entry name" value="Nucleoside_phosphorylase_sf"/>
</dbReference>
<dbReference type="GO" id="GO:0009116">
    <property type="term" value="P:nucleoside metabolic process"/>
    <property type="evidence" value="ECO:0007669"/>
    <property type="project" value="InterPro"/>
</dbReference>
<dbReference type="SUPFAM" id="SSF53167">
    <property type="entry name" value="Purine and uridine phosphorylases"/>
    <property type="match status" value="1"/>
</dbReference>
<dbReference type="AlphaFoldDB" id="A0A9N9UIW5"/>
<evidence type="ECO:0000313" key="1">
    <source>
        <dbReference type="EMBL" id="CAG9988694.1"/>
    </source>
</evidence>
<proteinExistence type="predicted"/>
<name>A0A9N9UIW5_9HYPO</name>
<organism evidence="1 2">
    <name type="scientific">Clonostachys byssicola</name>
    <dbReference type="NCBI Taxonomy" id="160290"/>
    <lineage>
        <taxon>Eukaryota</taxon>
        <taxon>Fungi</taxon>
        <taxon>Dikarya</taxon>
        <taxon>Ascomycota</taxon>
        <taxon>Pezizomycotina</taxon>
        <taxon>Sordariomycetes</taxon>
        <taxon>Hypocreomycetidae</taxon>
        <taxon>Hypocreales</taxon>
        <taxon>Bionectriaceae</taxon>
        <taxon>Clonostachys</taxon>
    </lineage>
</organism>
<gene>
    <name evidence="1" type="ORF">CBYS24578_00018396</name>
</gene>
<dbReference type="OrthoDB" id="443402at2759"/>
<dbReference type="InterPro" id="IPR053137">
    <property type="entry name" value="NLR-like"/>
</dbReference>
<sequence>METRSALAHEGYAVGWICALPMEMAASQALLDERHPVLAQNHNDHNSYTLGRIGVHNVVMTCLPRGGTGTVSAAIVATEMASSFRNLQFVLLVGVGVGVLGAECDIRLGDVVVSHTGPNHGGVVQFDFGKAMQDGKFVPTNMLDRPPRILLAAVSQSAPITPGASLRSRATSNKSSGNQVMRHAMTRDRLRDEISMACFEMGAAGLMGQLPCLVIRGICDYADSHKNKTWQSYASAVVASYARELLSIIPNSTDAHPQVRTNTFGSESLKWRGKQCENKQDDGRKYDPLQSPEVVSSFLPGLVSRFQGCIQSFPELFLPQDASPPFRLTWEKLELEKVLLLQWAARVHLLDDR</sequence>
<evidence type="ECO:0008006" key="3">
    <source>
        <dbReference type="Google" id="ProtNLM"/>
    </source>
</evidence>
<dbReference type="Gene3D" id="3.40.50.1580">
    <property type="entry name" value="Nucleoside phosphorylase domain"/>
    <property type="match status" value="1"/>
</dbReference>
<dbReference type="EMBL" id="CABFNO020001453">
    <property type="protein sequence ID" value="CAG9988694.1"/>
    <property type="molecule type" value="Genomic_DNA"/>
</dbReference>
<reference evidence="1" key="1">
    <citation type="submission" date="2021-10" db="EMBL/GenBank/DDBJ databases">
        <authorList>
            <person name="Piombo E."/>
        </authorList>
    </citation>
    <scope>NUCLEOTIDE SEQUENCE</scope>
</reference>
<comment type="caution">
    <text evidence="1">The sequence shown here is derived from an EMBL/GenBank/DDBJ whole genome shotgun (WGS) entry which is preliminary data.</text>
</comment>
<dbReference type="GO" id="GO:0003824">
    <property type="term" value="F:catalytic activity"/>
    <property type="evidence" value="ECO:0007669"/>
    <property type="project" value="InterPro"/>
</dbReference>
<protein>
    <recommendedName>
        <fullName evidence="3">Nucleoside phosphorylase domain-containing protein</fullName>
    </recommendedName>
</protein>
<keyword evidence="2" id="KW-1185">Reference proteome</keyword>
<accession>A0A9N9UIW5</accession>
<dbReference type="Proteomes" id="UP000754883">
    <property type="component" value="Unassembled WGS sequence"/>
</dbReference>